<protein>
    <submittedName>
        <fullName evidence="4">Ubiquitin carboxyl-terminal hydrolase 17-like protein B</fullName>
    </submittedName>
</protein>
<dbReference type="GO" id="GO:0016579">
    <property type="term" value="P:protein deubiquitination"/>
    <property type="evidence" value="ECO:0007669"/>
    <property type="project" value="InterPro"/>
</dbReference>
<dbReference type="KEGG" id="pmrn:116950571"/>
<dbReference type="Proteomes" id="UP001318040">
    <property type="component" value="Chromosome 39"/>
</dbReference>
<reference evidence="4" key="1">
    <citation type="submission" date="2025-08" db="UniProtKB">
        <authorList>
            <consortium name="RefSeq"/>
        </authorList>
    </citation>
    <scope>IDENTIFICATION</scope>
    <source>
        <tissue evidence="4">Sperm</tissue>
    </source>
</reference>
<dbReference type="SUPFAM" id="SSF54001">
    <property type="entry name" value="Cysteine proteinases"/>
    <property type="match status" value="1"/>
</dbReference>
<dbReference type="Gene3D" id="3.90.70.10">
    <property type="entry name" value="Cysteine proteinases"/>
    <property type="match status" value="1"/>
</dbReference>
<organism evidence="3 4">
    <name type="scientific">Petromyzon marinus</name>
    <name type="common">Sea lamprey</name>
    <dbReference type="NCBI Taxonomy" id="7757"/>
    <lineage>
        <taxon>Eukaryota</taxon>
        <taxon>Metazoa</taxon>
        <taxon>Chordata</taxon>
        <taxon>Craniata</taxon>
        <taxon>Vertebrata</taxon>
        <taxon>Cyclostomata</taxon>
        <taxon>Hyperoartia</taxon>
        <taxon>Petromyzontiformes</taxon>
        <taxon>Petromyzontidae</taxon>
        <taxon>Petromyzon</taxon>
    </lineage>
</organism>
<feature type="region of interest" description="Disordered" evidence="1">
    <location>
        <begin position="75"/>
        <end position="98"/>
    </location>
</feature>
<dbReference type="InterPro" id="IPR038765">
    <property type="entry name" value="Papain-like_cys_pep_sf"/>
</dbReference>
<dbReference type="AlphaFoldDB" id="A0AAJ7X8V9"/>
<dbReference type="InterPro" id="IPR001394">
    <property type="entry name" value="Peptidase_C19_UCH"/>
</dbReference>
<dbReference type="PROSITE" id="PS50235">
    <property type="entry name" value="USP_3"/>
    <property type="match status" value="1"/>
</dbReference>
<name>A0AAJ7X8V9_PETMA</name>
<evidence type="ECO:0000259" key="2">
    <source>
        <dbReference type="PROSITE" id="PS50235"/>
    </source>
</evidence>
<feature type="domain" description="USP" evidence="2">
    <location>
        <begin position="1"/>
        <end position="61"/>
    </location>
</feature>
<keyword evidence="3" id="KW-1185">Reference proteome</keyword>
<dbReference type="InterPro" id="IPR028889">
    <property type="entry name" value="USP"/>
</dbReference>
<feature type="compositionally biased region" description="Basic residues" evidence="1">
    <location>
        <begin position="78"/>
        <end position="87"/>
    </location>
</feature>
<sequence length="98" mass="11575">MSLHHLPNVLALSIKRYDLFGNKINRICDGRWFRMDDDLVTPVDTRVVMEKQAYILFYIRSPEMKAIPVCSQINGGHGKWHQKRRQRQPLTPAINRHH</sequence>
<dbReference type="GO" id="GO:0004843">
    <property type="term" value="F:cysteine-type deubiquitinase activity"/>
    <property type="evidence" value="ECO:0007669"/>
    <property type="project" value="InterPro"/>
</dbReference>
<dbReference type="Pfam" id="PF00443">
    <property type="entry name" value="UCH"/>
    <property type="match status" value="1"/>
</dbReference>
<dbReference type="RefSeq" id="XP_032824363.1">
    <property type="nucleotide sequence ID" value="XM_032968472.1"/>
</dbReference>
<proteinExistence type="predicted"/>
<gene>
    <name evidence="4" type="primary">LOC116950571</name>
</gene>
<evidence type="ECO:0000313" key="4">
    <source>
        <dbReference type="RefSeq" id="XP_032824363.1"/>
    </source>
</evidence>
<evidence type="ECO:0000256" key="1">
    <source>
        <dbReference type="SAM" id="MobiDB-lite"/>
    </source>
</evidence>
<evidence type="ECO:0000313" key="3">
    <source>
        <dbReference type="Proteomes" id="UP001318040"/>
    </source>
</evidence>
<accession>A0AAJ7X8V9</accession>